<keyword evidence="1" id="KW-1133">Transmembrane helix</keyword>
<keyword evidence="1" id="KW-0812">Transmembrane</keyword>
<comment type="caution">
    <text evidence="2">The sequence shown here is derived from an EMBL/GenBank/DDBJ whole genome shotgun (WGS) entry which is preliminary data.</text>
</comment>
<gene>
    <name evidence="2" type="ORF">SO802_010400</name>
</gene>
<dbReference type="PANTHER" id="PTHR33710">
    <property type="entry name" value="BNAC02G09200D PROTEIN"/>
    <property type="match status" value="1"/>
</dbReference>
<keyword evidence="1" id="KW-0472">Membrane</keyword>
<evidence type="ECO:0008006" key="4">
    <source>
        <dbReference type="Google" id="ProtNLM"/>
    </source>
</evidence>
<evidence type="ECO:0000313" key="2">
    <source>
        <dbReference type="EMBL" id="KAL0008898.1"/>
    </source>
</evidence>
<accession>A0AAW2DE46</accession>
<dbReference type="EMBL" id="JAZDWU010000003">
    <property type="protein sequence ID" value="KAL0008898.1"/>
    <property type="molecule type" value="Genomic_DNA"/>
</dbReference>
<feature type="transmembrane region" description="Helical" evidence="1">
    <location>
        <begin position="21"/>
        <end position="41"/>
    </location>
</feature>
<organism evidence="2 3">
    <name type="scientific">Lithocarpus litseifolius</name>
    <dbReference type="NCBI Taxonomy" id="425828"/>
    <lineage>
        <taxon>Eukaryota</taxon>
        <taxon>Viridiplantae</taxon>
        <taxon>Streptophyta</taxon>
        <taxon>Embryophyta</taxon>
        <taxon>Tracheophyta</taxon>
        <taxon>Spermatophyta</taxon>
        <taxon>Magnoliopsida</taxon>
        <taxon>eudicotyledons</taxon>
        <taxon>Gunneridae</taxon>
        <taxon>Pentapetalae</taxon>
        <taxon>rosids</taxon>
        <taxon>fabids</taxon>
        <taxon>Fagales</taxon>
        <taxon>Fagaceae</taxon>
        <taxon>Lithocarpus</taxon>
    </lineage>
</organism>
<dbReference type="PANTHER" id="PTHR33710:SF71">
    <property type="entry name" value="ENDONUCLEASE_EXONUCLEASE_PHOSPHATASE DOMAIN-CONTAINING PROTEIN"/>
    <property type="match status" value="1"/>
</dbReference>
<protein>
    <recommendedName>
        <fullName evidence="4">Reverse transcriptase</fullName>
    </recommendedName>
</protein>
<keyword evidence="3" id="KW-1185">Reference proteome</keyword>
<name>A0AAW2DE46_9ROSI</name>
<dbReference type="Proteomes" id="UP001459277">
    <property type="component" value="Unassembled WGS sequence"/>
</dbReference>
<dbReference type="AlphaFoldDB" id="A0AAW2DE46"/>
<evidence type="ECO:0000256" key="1">
    <source>
        <dbReference type="SAM" id="Phobius"/>
    </source>
</evidence>
<proteinExistence type="predicted"/>
<evidence type="ECO:0000313" key="3">
    <source>
        <dbReference type="Proteomes" id="UP001459277"/>
    </source>
</evidence>
<reference evidence="2 3" key="1">
    <citation type="submission" date="2024-01" db="EMBL/GenBank/DDBJ databases">
        <title>A telomere-to-telomere, gap-free genome of sweet tea (Lithocarpus litseifolius).</title>
        <authorList>
            <person name="Zhou J."/>
        </authorList>
    </citation>
    <scope>NUCLEOTIDE SEQUENCE [LARGE SCALE GENOMIC DNA]</scope>
    <source>
        <strain evidence="2">Zhou-2022a</strain>
        <tissue evidence="2">Leaf</tissue>
    </source>
</reference>
<sequence length="394" mass="45972">MGNMIGAFEKIDWEDRLPRNIRFMWVKIGSMMIVLNGYVGMQANSLIKSLLSRVDRDRLSQTVSLDTGLEAIITSGFAGPGPSPSSPTSVRSDPVHLPCLQCDEGLGGSCGPSRKRIGTELKRLERNIRQKLIREFFSKEVVSNGILQLCELAAFGQRFTWINNREEVDFVMERLDRAFASVDWVNMYPLYSLRNHPIVRSNHGPIILDLELQTPFRKRPFRFEHMWITHSSCKCMVQQAWDLQSNQSRTIQLRKKLTIVKKMNVEWNKKVFGKVENEIKLKQNQLQQLHDSIVNVEYVRKERAFRKELKDLLDREELIWAQKARTNWFLHGDKNTKYFQTVVRKRRARSRILKIKDEQGILTDKTEDIENILLNFFRKSYDGKNNVSVDSIVQ</sequence>